<dbReference type="InterPro" id="IPR023210">
    <property type="entry name" value="NADP_OxRdtase_dom"/>
</dbReference>
<evidence type="ECO:0000259" key="4">
    <source>
        <dbReference type="PROSITE" id="PS51379"/>
    </source>
</evidence>
<dbReference type="CDD" id="cd19096">
    <property type="entry name" value="AKR_Fe-S_oxidoreductase"/>
    <property type="match status" value="1"/>
</dbReference>
<keyword evidence="1" id="KW-0479">Metal-binding</keyword>
<dbReference type="InterPro" id="IPR017900">
    <property type="entry name" value="4Fe4S_Fe_S_CS"/>
</dbReference>
<sequence>MIYREFGKTGIKVSTLGFGAMRLPMIEVDGKKSIDEDKAIPVIHRALELGVNYVDTAPYYCDGLSEITVGKALKGCRDKVYLSTKNPIEDASGEHFLERLEKSLRKLDTDYIDFYHMWGISLKTYEEKINIPDGPLQAALKAKEQGLIKHLSFSFHDKPENMIKIIDTGYFETVLCQYNLLDRANEKAIEYAHEKGLGTAIMGPVGGGRLGAPSAVIQEMLKGKTKSTAEMALRFVLANQNVSLALSGMSTIEMVEENAAVASIPGVLTLEELKKVEEMLEENKRLSELYCTGCNYCMPCPQGLNIPHIFKLMNYNRVYGLKDYAKEEYSKLKVLGNKTGKPADACVECGACEAKCPQHLKIINQLKETSAALDC</sequence>
<dbReference type="InterPro" id="IPR053135">
    <property type="entry name" value="AKR2_Oxidoreductase"/>
</dbReference>
<keyword evidence="6" id="KW-1185">Reference proteome</keyword>
<protein>
    <submittedName>
        <fullName evidence="5">Aldo/keto reductase</fullName>
    </submittedName>
</protein>
<dbReference type="Pfam" id="PF00248">
    <property type="entry name" value="Aldo_ket_red"/>
    <property type="match status" value="1"/>
</dbReference>
<evidence type="ECO:0000313" key="6">
    <source>
        <dbReference type="Proteomes" id="UP001623591"/>
    </source>
</evidence>
<dbReference type="Gene3D" id="3.20.20.100">
    <property type="entry name" value="NADP-dependent oxidoreductase domain"/>
    <property type="match status" value="1"/>
</dbReference>
<keyword evidence="2" id="KW-0408">Iron</keyword>
<dbReference type="Proteomes" id="UP001623591">
    <property type="component" value="Unassembled WGS sequence"/>
</dbReference>
<evidence type="ECO:0000256" key="1">
    <source>
        <dbReference type="ARBA" id="ARBA00022723"/>
    </source>
</evidence>
<accession>A0ABW8T9J5</accession>
<keyword evidence="3" id="KW-0411">Iron-sulfur</keyword>
<gene>
    <name evidence="5" type="ORF">ACJDUG_12155</name>
</gene>
<evidence type="ECO:0000313" key="5">
    <source>
        <dbReference type="EMBL" id="MFL0247724.1"/>
    </source>
</evidence>
<dbReference type="RefSeq" id="WP_406770152.1">
    <property type="nucleotide sequence ID" value="NZ_JBJHZZ010000008.1"/>
</dbReference>
<dbReference type="InterPro" id="IPR017896">
    <property type="entry name" value="4Fe4S_Fe-S-bd"/>
</dbReference>
<dbReference type="PANTHER" id="PTHR43312">
    <property type="entry name" value="D-THREO-ALDOSE 1-DEHYDROGENASE"/>
    <property type="match status" value="1"/>
</dbReference>
<dbReference type="PANTHER" id="PTHR43312:SF2">
    <property type="entry name" value="OXIDOREDUCTASE"/>
    <property type="match status" value="1"/>
</dbReference>
<dbReference type="SUPFAM" id="SSF51430">
    <property type="entry name" value="NAD(P)-linked oxidoreductase"/>
    <property type="match status" value="1"/>
</dbReference>
<reference evidence="5 6" key="1">
    <citation type="submission" date="2024-11" db="EMBL/GenBank/DDBJ databases">
        <authorList>
            <person name="Heng Y.C."/>
            <person name="Lim A.C.H."/>
            <person name="Lee J.K.Y."/>
            <person name="Kittelmann S."/>
        </authorList>
    </citation>
    <scope>NUCLEOTIDE SEQUENCE [LARGE SCALE GENOMIC DNA]</scope>
    <source>
        <strain evidence="5 6">WILCCON 0185</strain>
    </source>
</reference>
<feature type="domain" description="4Fe-4S ferredoxin-type" evidence="4">
    <location>
        <begin position="336"/>
        <end position="369"/>
    </location>
</feature>
<organism evidence="5 6">
    <name type="scientific">Candidatus Clostridium stratigraminis</name>
    <dbReference type="NCBI Taxonomy" id="3381661"/>
    <lineage>
        <taxon>Bacteria</taxon>
        <taxon>Bacillati</taxon>
        <taxon>Bacillota</taxon>
        <taxon>Clostridia</taxon>
        <taxon>Eubacteriales</taxon>
        <taxon>Clostridiaceae</taxon>
        <taxon>Clostridium</taxon>
    </lineage>
</organism>
<dbReference type="SUPFAM" id="SSF46548">
    <property type="entry name" value="alpha-helical ferredoxin"/>
    <property type="match status" value="1"/>
</dbReference>
<proteinExistence type="predicted"/>
<name>A0ABW8T9J5_9CLOT</name>
<dbReference type="EMBL" id="JBJHZZ010000008">
    <property type="protein sequence ID" value="MFL0247724.1"/>
    <property type="molecule type" value="Genomic_DNA"/>
</dbReference>
<evidence type="ECO:0000256" key="3">
    <source>
        <dbReference type="ARBA" id="ARBA00023014"/>
    </source>
</evidence>
<dbReference type="Pfam" id="PF13187">
    <property type="entry name" value="Fer4_9"/>
    <property type="match status" value="1"/>
</dbReference>
<dbReference type="InterPro" id="IPR036812">
    <property type="entry name" value="NAD(P)_OxRdtase_dom_sf"/>
</dbReference>
<comment type="caution">
    <text evidence="5">The sequence shown here is derived from an EMBL/GenBank/DDBJ whole genome shotgun (WGS) entry which is preliminary data.</text>
</comment>
<evidence type="ECO:0000256" key="2">
    <source>
        <dbReference type="ARBA" id="ARBA00023004"/>
    </source>
</evidence>
<dbReference type="PROSITE" id="PS51379">
    <property type="entry name" value="4FE4S_FER_2"/>
    <property type="match status" value="1"/>
</dbReference>
<dbReference type="PROSITE" id="PS00198">
    <property type="entry name" value="4FE4S_FER_1"/>
    <property type="match status" value="1"/>
</dbReference>